<dbReference type="EMBL" id="SJPY01000007">
    <property type="protein sequence ID" value="TWU37512.1"/>
    <property type="molecule type" value="Genomic_DNA"/>
</dbReference>
<accession>A0A5C6DLM8</accession>
<name>A0A5C6DLM8_9BACT</name>
<evidence type="ECO:0000313" key="2">
    <source>
        <dbReference type="Proteomes" id="UP000315471"/>
    </source>
</evidence>
<sequence length="201" mass="22555">MTYSNPLQTTSVSIIARQVPVLATADLERILRQVGYESTAIRAELKRLRRNKLMHVGYANLPPLHGRTIMIKSTKPIDEMVQSISSIIRDSGKLATRPTEYVFASRTLSGLAGKPSIASLSGEMLYRQLRLSKAFTNFTISHDPMDWQTAWPTRKQKSAVAKVAGFPDSPRFYVAPAAMTTSRVLDWLQQINQKEGRYIVC</sequence>
<keyword evidence="2" id="KW-1185">Reference proteome</keyword>
<comment type="caution">
    <text evidence="1">The sequence shown here is derived from an EMBL/GenBank/DDBJ whole genome shotgun (WGS) entry which is preliminary data.</text>
</comment>
<proteinExistence type="predicted"/>
<organism evidence="1 2">
    <name type="scientific">Novipirellula aureliae</name>
    <dbReference type="NCBI Taxonomy" id="2527966"/>
    <lineage>
        <taxon>Bacteria</taxon>
        <taxon>Pseudomonadati</taxon>
        <taxon>Planctomycetota</taxon>
        <taxon>Planctomycetia</taxon>
        <taxon>Pirellulales</taxon>
        <taxon>Pirellulaceae</taxon>
        <taxon>Novipirellula</taxon>
    </lineage>
</organism>
<reference evidence="1 2" key="1">
    <citation type="submission" date="2019-02" db="EMBL/GenBank/DDBJ databases">
        <title>Deep-cultivation of Planctomycetes and their phenomic and genomic characterization uncovers novel biology.</title>
        <authorList>
            <person name="Wiegand S."/>
            <person name="Jogler M."/>
            <person name="Boedeker C."/>
            <person name="Pinto D."/>
            <person name="Vollmers J."/>
            <person name="Rivas-Marin E."/>
            <person name="Kohn T."/>
            <person name="Peeters S.H."/>
            <person name="Heuer A."/>
            <person name="Rast P."/>
            <person name="Oberbeckmann S."/>
            <person name="Bunk B."/>
            <person name="Jeske O."/>
            <person name="Meyerdierks A."/>
            <person name="Storesund J.E."/>
            <person name="Kallscheuer N."/>
            <person name="Luecker S."/>
            <person name="Lage O.M."/>
            <person name="Pohl T."/>
            <person name="Merkel B.J."/>
            <person name="Hornburger P."/>
            <person name="Mueller R.-W."/>
            <person name="Bruemmer F."/>
            <person name="Labrenz M."/>
            <person name="Spormann A.M."/>
            <person name="Op Den Camp H."/>
            <person name="Overmann J."/>
            <person name="Amann R."/>
            <person name="Jetten M.S.M."/>
            <person name="Mascher T."/>
            <person name="Medema M.H."/>
            <person name="Devos D.P."/>
            <person name="Kaster A.-K."/>
            <person name="Ovreas L."/>
            <person name="Rohde M."/>
            <person name="Galperin M.Y."/>
            <person name="Jogler C."/>
        </authorList>
    </citation>
    <scope>NUCLEOTIDE SEQUENCE [LARGE SCALE GENOMIC DNA]</scope>
    <source>
        <strain evidence="1 2">Q31b</strain>
    </source>
</reference>
<evidence type="ECO:0000313" key="1">
    <source>
        <dbReference type="EMBL" id="TWU37512.1"/>
    </source>
</evidence>
<dbReference type="Proteomes" id="UP000315471">
    <property type="component" value="Unassembled WGS sequence"/>
</dbReference>
<gene>
    <name evidence="1" type="ORF">Q31b_43000</name>
</gene>
<protein>
    <submittedName>
        <fullName evidence="1">Uncharacterized protein</fullName>
    </submittedName>
</protein>
<dbReference type="RefSeq" id="WP_146601498.1">
    <property type="nucleotide sequence ID" value="NZ_SJPY01000007.1"/>
</dbReference>
<dbReference type="AlphaFoldDB" id="A0A5C6DLM8"/>